<proteinExistence type="inferred from homology"/>
<keyword evidence="3" id="KW-0732">Signal</keyword>
<keyword evidence="10" id="KW-1185">Reference proteome</keyword>
<evidence type="ECO:0000259" key="7">
    <source>
        <dbReference type="Pfam" id="PF07980"/>
    </source>
</evidence>
<dbReference type="Pfam" id="PF07980">
    <property type="entry name" value="SusD_RagB"/>
    <property type="match status" value="1"/>
</dbReference>
<evidence type="ECO:0000313" key="10">
    <source>
        <dbReference type="Proteomes" id="UP000006044"/>
    </source>
</evidence>
<comment type="subcellular location">
    <subcellularLocation>
        <location evidence="1">Cell outer membrane</location>
    </subcellularLocation>
</comment>
<dbReference type="Pfam" id="PF14322">
    <property type="entry name" value="SusD-like_3"/>
    <property type="match status" value="1"/>
</dbReference>
<feature type="region of interest" description="Disordered" evidence="6">
    <location>
        <begin position="373"/>
        <end position="394"/>
    </location>
</feature>
<dbReference type="CDD" id="cd08977">
    <property type="entry name" value="SusD"/>
    <property type="match status" value="1"/>
</dbReference>
<dbReference type="InterPro" id="IPR011990">
    <property type="entry name" value="TPR-like_helical_dom_sf"/>
</dbReference>
<keyword evidence="4" id="KW-0472">Membrane</keyword>
<dbReference type="Proteomes" id="UP000006044">
    <property type="component" value="Unassembled WGS sequence"/>
</dbReference>
<dbReference type="InterPro" id="IPR033985">
    <property type="entry name" value="SusD-like_N"/>
</dbReference>
<dbReference type="GeneID" id="77848417"/>
<dbReference type="GO" id="GO:0009279">
    <property type="term" value="C:cell outer membrane"/>
    <property type="evidence" value="ECO:0007669"/>
    <property type="project" value="UniProtKB-SubCell"/>
</dbReference>
<dbReference type="OrthoDB" id="5694214at2"/>
<comment type="caution">
    <text evidence="9">The sequence shown here is derived from an EMBL/GenBank/DDBJ whole genome shotgun (WGS) entry which is preliminary data.</text>
</comment>
<accession>K0WZP6</accession>
<evidence type="ECO:0000256" key="1">
    <source>
        <dbReference type="ARBA" id="ARBA00004442"/>
    </source>
</evidence>
<dbReference type="RefSeq" id="WP_008861611.1">
    <property type="nucleotide sequence ID" value="NZ_JH815204.1"/>
</dbReference>
<comment type="similarity">
    <text evidence="2">Belongs to the SusD family.</text>
</comment>
<feature type="domain" description="SusD-like N-terminal" evidence="8">
    <location>
        <begin position="67"/>
        <end position="220"/>
    </location>
</feature>
<evidence type="ECO:0008006" key="11">
    <source>
        <dbReference type="Google" id="ProtNLM"/>
    </source>
</evidence>
<evidence type="ECO:0000313" key="9">
    <source>
        <dbReference type="EMBL" id="EJZ64643.1"/>
    </source>
</evidence>
<evidence type="ECO:0000259" key="8">
    <source>
        <dbReference type="Pfam" id="PF14322"/>
    </source>
</evidence>
<evidence type="ECO:0000256" key="4">
    <source>
        <dbReference type="ARBA" id="ARBA00023136"/>
    </source>
</evidence>
<keyword evidence="5" id="KW-0998">Cell outer membrane</keyword>
<feature type="domain" description="RagB/SusD" evidence="7">
    <location>
        <begin position="309"/>
        <end position="564"/>
    </location>
</feature>
<dbReference type="eggNOG" id="COG1435">
    <property type="taxonomic scope" value="Bacteria"/>
</dbReference>
<evidence type="ECO:0000256" key="3">
    <source>
        <dbReference type="ARBA" id="ARBA00022729"/>
    </source>
</evidence>
<evidence type="ECO:0000256" key="2">
    <source>
        <dbReference type="ARBA" id="ARBA00006275"/>
    </source>
</evidence>
<dbReference type="Gene3D" id="1.25.40.390">
    <property type="match status" value="1"/>
</dbReference>
<dbReference type="PATRIC" id="fig|742726.3.peg.1195"/>
<gene>
    <name evidence="9" type="ORF">HMPREF9448_01123</name>
</gene>
<dbReference type="SUPFAM" id="SSF48452">
    <property type="entry name" value="TPR-like"/>
    <property type="match status" value="1"/>
</dbReference>
<evidence type="ECO:0000256" key="5">
    <source>
        <dbReference type="ARBA" id="ARBA00023237"/>
    </source>
</evidence>
<name>K0WZP6_9BACT</name>
<dbReference type="InterPro" id="IPR012944">
    <property type="entry name" value="SusD_RagB_dom"/>
</dbReference>
<protein>
    <recommendedName>
        <fullName evidence="11">RagB/SusD domain-containing protein</fullName>
    </recommendedName>
</protein>
<organism evidence="9 10">
    <name type="scientific">Barnesiella intestinihominis YIT 11860</name>
    <dbReference type="NCBI Taxonomy" id="742726"/>
    <lineage>
        <taxon>Bacteria</taxon>
        <taxon>Pseudomonadati</taxon>
        <taxon>Bacteroidota</taxon>
        <taxon>Bacteroidia</taxon>
        <taxon>Bacteroidales</taxon>
        <taxon>Barnesiellaceae</taxon>
        <taxon>Barnesiella</taxon>
    </lineage>
</organism>
<dbReference type="HOGENOM" id="CLU_015553_0_3_10"/>
<reference evidence="9 10" key="1">
    <citation type="submission" date="2012-08" db="EMBL/GenBank/DDBJ databases">
        <title>The Genome Sequence of Barnesiella intestinihominis YIT 11860.</title>
        <authorList>
            <consortium name="The Broad Institute Genome Sequencing Platform"/>
            <person name="Earl A."/>
            <person name="Ward D."/>
            <person name="Feldgarden M."/>
            <person name="Gevers D."/>
            <person name="Morotomi M."/>
            <person name="Walker B."/>
            <person name="Young S.K."/>
            <person name="Zeng Q."/>
            <person name="Gargeya S."/>
            <person name="Fitzgerald M."/>
            <person name="Haas B."/>
            <person name="Abouelleil A."/>
            <person name="Alvarado L."/>
            <person name="Arachchi H.M."/>
            <person name="Berlin A.M."/>
            <person name="Chapman S.B."/>
            <person name="Goldberg J."/>
            <person name="Griggs A."/>
            <person name="Gujja S."/>
            <person name="Hansen M."/>
            <person name="Howarth C."/>
            <person name="Imamovic A."/>
            <person name="Larimer J."/>
            <person name="McCowen C."/>
            <person name="Montmayeur A."/>
            <person name="Murphy C."/>
            <person name="Neiman D."/>
            <person name="Pearson M."/>
            <person name="Priest M."/>
            <person name="Roberts A."/>
            <person name="Saif S."/>
            <person name="Shea T."/>
            <person name="Sisk P."/>
            <person name="Sykes S."/>
            <person name="Wortman J."/>
            <person name="Nusbaum C."/>
            <person name="Birren B."/>
        </authorList>
    </citation>
    <scope>NUCLEOTIDE SEQUENCE [LARGE SCALE GENOMIC DNA]</scope>
    <source>
        <strain evidence="9 10">YIT 11860</strain>
    </source>
</reference>
<dbReference type="STRING" id="742726.HMPREF9448_01123"/>
<dbReference type="AlphaFoldDB" id="K0WZP6"/>
<dbReference type="EMBL" id="ADLE01000008">
    <property type="protein sequence ID" value="EJZ64643.1"/>
    <property type="molecule type" value="Genomic_DNA"/>
</dbReference>
<sequence>MKRYIYYFMIIGLLPVFSCTDGLDLYPNDKVTVDNYWNTAEDALRAVNATYSNTFPQSDTYGCDLLFLDAASDNTYPQHSNQFGNFQQIALNAFEANHAALQELWNRRYVTIRRCADFLVNIGNVNMDPILKNRYTAEVLFQRAYAYYYLIAQFGDVPWVDHPLTIQEASSIRRTDKYAIAKQIISDLDYATANLPSSYTNEEDDGRVTRWAAFALKSRICMFMAGDYRKSSPDQKWYWEQARDATDSVITKSGKSLYTPNNQLTGESYRKLFYDDAASVGSGEIIYDSQFTSAERALYGCTVKIACISDGGWNSWVPTQSMVDAYEVKVSNSEAYPIDDPRSNYNLDDPYVNRDPRLAASIYYTGTGGTTLAGSEYNSQPGSTSGDKMDQHNGSPTGYGWKKYVDPSLIGVWDTGHDFPLIRLAEVYLDAAEARNELANSPSEDAKIRNYSGMTRWRVGMPDFPNNLTKDEMRERIRNERRVELAFEGARFFDIRRWGIAENVLNAEDGWIIGMKLDNAGGYQVVESGKWKGHVKVRQRTLFTSDQYVWPIPSREIELNPNLEAEPLMEIE</sequence>
<evidence type="ECO:0000256" key="6">
    <source>
        <dbReference type="SAM" id="MobiDB-lite"/>
    </source>
</evidence>